<dbReference type="EMBL" id="JRPN01000018">
    <property type="protein sequence ID" value="KGT77147.1"/>
    <property type="molecule type" value="Genomic_DNA"/>
</dbReference>
<comment type="caution">
    <text evidence="1">The sequence shown here is derived from an EMBL/GenBank/DDBJ whole genome shotgun (WGS) entry which is preliminary data.</text>
</comment>
<evidence type="ECO:0000313" key="1">
    <source>
        <dbReference type="EMBL" id="KGT77147.1"/>
    </source>
</evidence>
<reference evidence="1 2" key="1">
    <citation type="submission" date="2014-09" db="EMBL/GenBank/DDBJ databases">
        <title>Draft genome of Bradyrhizobium japonicum Is-34.</title>
        <authorList>
            <person name="Tsurumaru H."/>
            <person name="Yamakawa T."/>
            <person name="Hashimoto S."/>
            <person name="Okizaki K."/>
            <person name="Kanesaki Y."/>
            <person name="Yoshikawa H."/>
            <person name="Yajima S."/>
        </authorList>
    </citation>
    <scope>NUCLEOTIDE SEQUENCE [LARGE SCALE GENOMIC DNA]</scope>
    <source>
        <strain evidence="1 2">Is-34</strain>
    </source>
</reference>
<accession>A0A0A3XRT0</accession>
<protein>
    <submittedName>
        <fullName evidence="1">Uncharacterized protein</fullName>
    </submittedName>
</protein>
<name>A0A0A3XRT0_BRAJP</name>
<dbReference type="RefSeq" id="WP_041956765.1">
    <property type="nucleotide sequence ID" value="NZ_JRPN01000018.1"/>
</dbReference>
<dbReference type="AlphaFoldDB" id="A0A0A3XRT0"/>
<gene>
    <name evidence="1" type="ORF">MA20_21270</name>
</gene>
<proteinExistence type="predicted"/>
<dbReference type="Proteomes" id="UP000030377">
    <property type="component" value="Unassembled WGS sequence"/>
</dbReference>
<organism evidence="1 2">
    <name type="scientific">Bradyrhizobium japonicum</name>
    <dbReference type="NCBI Taxonomy" id="375"/>
    <lineage>
        <taxon>Bacteria</taxon>
        <taxon>Pseudomonadati</taxon>
        <taxon>Pseudomonadota</taxon>
        <taxon>Alphaproteobacteria</taxon>
        <taxon>Hyphomicrobiales</taxon>
        <taxon>Nitrobacteraceae</taxon>
        <taxon>Bradyrhizobium</taxon>
    </lineage>
</organism>
<sequence length="59" mass="6752">MAKKKKVIRREWTPAELQTLKKHSKVRTPVAKIAKEMKRTVGALRQKALHLGIGLGHQR</sequence>
<evidence type="ECO:0000313" key="2">
    <source>
        <dbReference type="Proteomes" id="UP000030377"/>
    </source>
</evidence>